<dbReference type="EMBL" id="JAFIRN010000011">
    <property type="protein sequence ID" value="KAG5840021.1"/>
    <property type="molecule type" value="Genomic_DNA"/>
</dbReference>
<proteinExistence type="predicted"/>
<accession>A0A9D3M155</accession>
<reference evidence="2" key="1">
    <citation type="submission" date="2021-01" db="EMBL/GenBank/DDBJ databases">
        <title>A chromosome-scale assembly of European eel, Anguilla anguilla.</title>
        <authorList>
            <person name="Henkel C."/>
            <person name="Jong-Raadsen S.A."/>
            <person name="Dufour S."/>
            <person name="Weltzien F.-A."/>
            <person name="Palstra A.P."/>
            <person name="Pelster B."/>
            <person name="Spaink H.P."/>
            <person name="Van Den Thillart G.E."/>
            <person name="Jansen H."/>
            <person name="Zahm M."/>
            <person name="Klopp C."/>
            <person name="Cedric C."/>
            <person name="Louis A."/>
            <person name="Berthelot C."/>
            <person name="Parey E."/>
            <person name="Roest Crollius H."/>
            <person name="Montfort J."/>
            <person name="Robinson-Rechavi M."/>
            <person name="Bucao C."/>
            <person name="Bouchez O."/>
            <person name="Gislard M."/>
            <person name="Lluch J."/>
            <person name="Milhes M."/>
            <person name="Lampietro C."/>
            <person name="Lopez Roques C."/>
            <person name="Donnadieu C."/>
            <person name="Braasch I."/>
            <person name="Desvignes T."/>
            <person name="Postlethwait J."/>
            <person name="Bobe J."/>
            <person name="Guiguen Y."/>
            <person name="Dirks R."/>
        </authorList>
    </citation>
    <scope>NUCLEOTIDE SEQUENCE</scope>
    <source>
        <strain evidence="2">Tag_6206</strain>
        <tissue evidence="2">Liver</tissue>
    </source>
</reference>
<gene>
    <name evidence="2" type="ORF">ANANG_G00211790</name>
</gene>
<feature type="non-terminal residue" evidence="2">
    <location>
        <position position="92"/>
    </location>
</feature>
<comment type="caution">
    <text evidence="2">The sequence shown here is derived from an EMBL/GenBank/DDBJ whole genome shotgun (WGS) entry which is preliminary data.</text>
</comment>
<dbReference type="InterPro" id="IPR004020">
    <property type="entry name" value="DAPIN"/>
</dbReference>
<evidence type="ECO:0000313" key="3">
    <source>
        <dbReference type="Proteomes" id="UP001044222"/>
    </source>
</evidence>
<dbReference type="Proteomes" id="UP001044222">
    <property type="component" value="Chromosome 11"/>
</dbReference>
<dbReference type="InterPro" id="IPR011029">
    <property type="entry name" value="DEATH-like_dom_sf"/>
</dbReference>
<name>A0A9D3M155_ANGAN</name>
<evidence type="ECO:0000259" key="1">
    <source>
        <dbReference type="Pfam" id="PF02758"/>
    </source>
</evidence>
<dbReference type="SUPFAM" id="SSF47986">
    <property type="entry name" value="DEATH domain"/>
    <property type="match status" value="1"/>
</dbReference>
<evidence type="ECO:0000313" key="2">
    <source>
        <dbReference type="EMBL" id="KAG5840021.1"/>
    </source>
</evidence>
<sequence>MKLKKDVKLKLFQSHLSQDCPECCLDDKFMKFINELFDSREVEDYPECIERAQEDPEAVCIVEKLLETCGSEGSLQITLHILRKMKQKDLPE</sequence>
<dbReference type="AlphaFoldDB" id="A0A9D3M155"/>
<protein>
    <recommendedName>
        <fullName evidence="1">Pyrin domain-containing protein</fullName>
    </recommendedName>
</protein>
<feature type="domain" description="Pyrin" evidence="1">
    <location>
        <begin position="26"/>
        <end position="90"/>
    </location>
</feature>
<dbReference type="Gene3D" id="1.10.533.10">
    <property type="entry name" value="Death Domain, Fas"/>
    <property type="match status" value="1"/>
</dbReference>
<dbReference type="Pfam" id="PF02758">
    <property type="entry name" value="PYRIN"/>
    <property type="match status" value="1"/>
</dbReference>
<organism evidence="2 3">
    <name type="scientific">Anguilla anguilla</name>
    <name type="common">European freshwater eel</name>
    <name type="synonym">Muraena anguilla</name>
    <dbReference type="NCBI Taxonomy" id="7936"/>
    <lineage>
        <taxon>Eukaryota</taxon>
        <taxon>Metazoa</taxon>
        <taxon>Chordata</taxon>
        <taxon>Craniata</taxon>
        <taxon>Vertebrata</taxon>
        <taxon>Euteleostomi</taxon>
        <taxon>Actinopterygii</taxon>
        <taxon>Neopterygii</taxon>
        <taxon>Teleostei</taxon>
        <taxon>Anguilliformes</taxon>
        <taxon>Anguillidae</taxon>
        <taxon>Anguilla</taxon>
    </lineage>
</organism>
<keyword evidence="3" id="KW-1185">Reference proteome</keyword>